<organism evidence="1">
    <name type="scientific">marine sediment metagenome</name>
    <dbReference type="NCBI Taxonomy" id="412755"/>
    <lineage>
        <taxon>unclassified sequences</taxon>
        <taxon>metagenomes</taxon>
        <taxon>ecological metagenomes</taxon>
    </lineage>
</organism>
<protein>
    <submittedName>
        <fullName evidence="1">Uncharacterized protein</fullName>
    </submittedName>
</protein>
<evidence type="ECO:0000313" key="1">
    <source>
        <dbReference type="EMBL" id="KKN63578.1"/>
    </source>
</evidence>
<proteinExistence type="predicted"/>
<dbReference type="AlphaFoldDB" id="A0A0F9VCN8"/>
<reference evidence="1" key="1">
    <citation type="journal article" date="2015" name="Nature">
        <title>Complex archaea that bridge the gap between prokaryotes and eukaryotes.</title>
        <authorList>
            <person name="Spang A."/>
            <person name="Saw J.H."/>
            <person name="Jorgensen S.L."/>
            <person name="Zaremba-Niedzwiedzka K."/>
            <person name="Martijn J."/>
            <person name="Lind A.E."/>
            <person name="van Eijk R."/>
            <person name="Schleper C."/>
            <person name="Guy L."/>
            <person name="Ettema T.J."/>
        </authorList>
    </citation>
    <scope>NUCLEOTIDE SEQUENCE</scope>
</reference>
<gene>
    <name evidence="1" type="ORF">LCGC14_0500260</name>
</gene>
<dbReference type="EMBL" id="LAZR01000585">
    <property type="protein sequence ID" value="KKN63578.1"/>
    <property type="molecule type" value="Genomic_DNA"/>
</dbReference>
<name>A0A0F9VCN8_9ZZZZ</name>
<sequence length="550" mass="61964">MPSLKENVRNLFPGPRMRSAFEQARQRAEDIAGVLDDVFTHRAYYLTGEQDMKAEELDSRALANLRRRSQWIPITGGQADDQDEALRRDEIVPISRRMQRWDPLTKRIVATWTDFGFGQDVLIMPEADDVKKWWSEYWTALRNRPILGARELHKLSDKTLVDGEFFFVYFTDRNTGQVTTRTIDTLEITEFITLPSDNQTVLYYKRQWQEGDLAKQKTVYYPHWLATDEQLAKADLPKDAALAQEQDNGIDKEDDTIDVDMMQVALTSQTKRGWPLMAASQDWNRAYIDFLQNRAAVARSVATYVDRVSVDGGSRAVTSFTNLLQSSLVTDPDSGETNPVPAAASMAITNKAVKWDRFNMSSGAQDAKADGAMLFNMVGIGAGLFPHWLGMGESFRLATASAMETPTLRNFERYQRFWQSVWQDMYDHVLAMAEKHGGQNFQEKGVEIALDPLLQTNLSELATAIEQVKDVPEIALPPKELTRLFLQALKIEDVEDFIAKEFPEDDAGQERAAVKVADLAAMRELIAEAANGGGPEALRMVGEAFLDSLG</sequence>
<accession>A0A0F9VCN8</accession>
<comment type="caution">
    <text evidence="1">The sequence shown here is derived from an EMBL/GenBank/DDBJ whole genome shotgun (WGS) entry which is preliminary data.</text>
</comment>